<organism evidence="4 5">
    <name type="scientific">Tetrabaena socialis</name>
    <dbReference type="NCBI Taxonomy" id="47790"/>
    <lineage>
        <taxon>Eukaryota</taxon>
        <taxon>Viridiplantae</taxon>
        <taxon>Chlorophyta</taxon>
        <taxon>core chlorophytes</taxon>
        <taxon>Chlorophyceae</taxon>
        <taxon>CS clade</taxon>
        <taxon>Chlamydomonadales</taxon>
        <taxon>Tetrabaenaceae</taxon>
        <taxon>Tetrabaena</taxon>
    </lineage>
</organism>
<feature type="domain" description="Pherophorin" evidence="3">
    <location>
        <begin position="52"/>
        <end position="108"/>
    </location>
</feature>
<keyword evidence="2" id="KW-0732">Signal</keyword>
<feature type="domain" description="Pherophorin" evidence="3">
    <location>
        <begin position="118"/>
        <end position="173"/>
    </location>
</feature>
<dbReference type="Pfam" id="PF12499">
    <property type="entry name" value="DUF3707"/>
    <property type="match status" value="2"/>
</dbReference>
<gene>
    <name evidence="4" type="ORF">TSOC_012577</name>
</gene>
<evidence type="ECO:0000256" key="1">
    <source>
        <dbReference type="SAM" id="MobiDB-lite"/>
    </source>
</evidence>
<dbReference type="EMBL" id="PGGS01000869">
    <property type="protein sequence ID" value="PNH01526.1"/>
    <property type="molecule type" value="Genomic_DNA"/>
</dbReference>
<feature type="signal peptide" evidence="2">
    <location>
        <begin position="1"/>
        <end position="26"/>
    </location>
</feature>
<dbReference type="InterPro" id="IPR024616">
    <property type="entry name" value="Pherophorin"/>
</dbReference>
<reference evidence="4 5" key="1">
    <citation type="journal article" date="2017" name="Mol. Biol. Evol.">
        <title>The 4-celled Tetrabaena socialis nuclear genome reveals the essential components for genetic control of cell number at the origin of multicellularity in the volvocine lineage.</title>
        <authorList>
            <person name="Featherston J."/>
            <person name="Arakaki Y."/>
            <person name="Hanschen E.R."/>
            <person name="Ferris P.J."/>
            <person name="Michod R.E."/>
            <person name="Olson B.J.S.C."/>
            <person name="Nozaki H."/>
            <person name="Durand P.M."/>
        </authorList>
    </citation>
    <scope>NUCLEOTIDE SEQUENCE [LARGE SCALE GENOMIC DNA]</scope>
    <source>
        <strain evidence="4 5">NIES-571</strain>
    </source>
</reference>
<proteinExistence type="predicted"/>
<sequence>MMRRSTRLAAGLCLAALALFAESASAARSSSSDSMSFRGRQLLQSAAPLNRFPYCKCNTYDCGCSPYKLTLAGATPAAGGATRMCFAVGFIGCSVARPCCQAFLDHVDKLAISTILGYELRVYDLTFNQTTFPGLQICITAKAPCMGLQDLCDSASSTCTFSLAESSDTKYCPICAIPSISPPPPSPPPPSPPPPPPPSPPPPSPPPPSPPPPCEVCAYVNIYPPSDLAGRPLFTFNAPLCASTGALMVGKRYMGS</sequence>
<evidence type="ECO:0000259" key="3">
    <source>
        <dbReference type="Pfam" id="PF12499"/>
    </source>
</evidence>
<dbReference type="OrthoDB" id="546822at2759"/>
<dbReference type="AlphaFoldDB" id="A0A2J7ZMN7"/>
<accession>A0A2J7ZMN7</accession>
<feature type="region of interest" description="Disordered" evidence="1">
    <location>
        <begin position="183"/>
        <end position="211"/>
    </location>
</feature>
<evidence type="ECO:0000313" key="5">
    <source>
        <dbReference type="Proteomes" id="UP000236333"/>
    </source>
</evidence>
<name>A0A2J7ZMN7_9CHLO</name>
<protein>
    <recommendedName>
        <fullName evidence="3">Pherophorin domain-containing protein</fullName>
    </recommendedName>
</protein>
<comment type="caution">
    <text evidence="4">The sequence shown here is derived from an EMBL/GenBank/DDBJ whole genome shotgun (WGS) entry which is preliminary data.</text>
</comment>
<evidence type="ECO:0000256" key="2">
    <source>
        <dbReference type="SAM" id="SignalP"/>
    </source>
</evidence>
<evidence type="ECO:0000313" key="4">
    <source>
        <dbReference type="EMBL" id="PNH01526.1"/>
    </source>
</evidence>
<feature type="chain" id="PRO_5014446075" description="Pherophorin domain-containing protein" evidence="2">
    <location>
        <begin position="27"/>
        <end position="256"/>
    </location>
</feature>
<keyword evidence="5" id="KW-1185">Reference proteome</keyword>
<dbReference type="Proteomes" id="UP000236333">
    <property type="component" value="Unassembled WGS sequence"/>
</dbReference>